<dbReference type="InParanoid" id="A0A0G4GGE4"/>
<organism evidence="2 3">
    <name type="scientific">Vitrella brassicaformis (strain CCMP3155)</name>
    <dbReference type="NCBI Taxonomy" id="1169540"/>
    <lineage>
        <taxon>Eukaryota</taxon>
        <taxon>Sar</taxon>
        <taxon>Alveolata</taxon>
        <taxon>Colpodellida</taxon>
        <taxon>Vitrellaceae</taxon>
        <taxon>Vitrella</taxon>
    </lineage>
</organism>
<feature type="region of interest" description="Disordered" evidence="1">
    <location>
        <begin position="63"/>
        <end position="115"/>
    </location>
</feature>
<dbReference type="AlphaFoldDB" id="A0A0G4GGE4"/>
<dbReference type="Proteomes" id="UP000041254">
    <property type="component" value="Unassembled WGS sequence"/>
</dbReference>
<keyword evidence="3" id="KW-1185">Reference proteome</keyword>
<name>A0A0G4GGE4_VITBC</name>
<evidence type="ECO:0000313" key="2">
    <source>
        <dbReference type="EMBL" id="CEM28694.1"/>
    </source>
</evidence>
<evidence type="ECO:0000256" key="1">
    <source>
        <dbReference type="SAM" id="MobiDB-lite"/>
    </source>
</evidence>
<accession>A0A0G4GGE4</accession>
<reference evidence="2 3" key="1">
    <citation type="submission" date="2014-11" db="EMBL/GenBank/DDBJ databases">
        <authorList>
            <person name="Zhu J."/>
            <person name="Qi W."/>
            <person name="Song R."/>
        </authorList>
    </citation>
    <scope>NUCLEOTIDE SEQUENCE [LARGE SCALE GENOMIC DNA]</scope>
</reference>
<evidence type="ECO:0000313" key="3">
    <source>
        <dbReference type="Proteomes" id="UP000041254"/>
    </source>
</evidence>
<protein>
    <submittedName>
        <fullName evidence="2">Uncharacterized protein</fullName>
    </submittedName>
</protein>
<gene>
    <name evidence="2" type="ORF">Vbra_17782</name>
</gene>
<dbReference type="EMBL" id="CDMY01000656">
    <property type="protein sequence ID" value="CEM28694.1"/>
    <property type="molecule type" value="Genomic_DNA"/>
</dbReference>
<sequence>MCSEWHERYKALAIRNTAWQDLHVKNCRTAKENQRMLLAEIDELEATISQLEEENAQLKAEVAKLQQKGGQATPPQPSHSNVREVRTVLTVPRTRPAGETMPAGEQGNLPRQMDRSGGHTDWCWIVEGLRGLLTGWGSGP</sequence>
<proteinExistence type="predicted"/>
<dbReference type="VEuPathDB" id="CryptoDB:Vbra_17782"/>